<evidence type="ECO:0000313" key="1">
    <source>
        <dbReference type="EMBL" id="MBZ2166684.1"/>
    </source>
</evidence>
<organism evidence="1 2">
    <name type="scientific">Methanobacterium spitsbergense</name>
    <dbReference type="NCBI Taxonomy" id="2874285"/>
    <lineage>
        <taxon>Archaea</taxon>
        <taxon>Methanobacteriati</taxon>
        <taxon>Methanobacteriota</taxon>
        <taxon>Methanomada group</taxon>
        <taxon>Methanobacteria</taxon>
        <taxon>Methanobacteriales</taxon>
        <taxon>Methanobacteriaceae</taxon>
        <taxon>Methanobacterium</taxon>
    </lineage>
</organism>
<reference evidence="2" key="1">
    <citation type="journal article" date="2022" name="Microbiol. Resour. Announc.">
        <title>Draft Genome Sequence of a Methanogenic Archaeon from West Spitsbergen Permafrost.</title>
        <authorList>
            <person name="Trubitsyn V."/>
            <person name="Rivkina E."/>
            <person name="Shcherbakova V."/>
        </authorList>
    </citation>
    <scope>NUCLEOTIDE SEQUENCE [LARGE SCALE GENOMIC DNA]</scope>
    <source>
        <strain evidence="2">VT</strain>
    </source>
</reference>
<dbReference type="RefSeq" id="WP_223792230.1">
    <property type="nucleotide sequence ID" value="NZ_JAIOUQ010000014.1"/>
</dbReference>
<protein>
    <submittedName>
        <fullName evidence="1">Uncharacterized protein</fullName>
    </submittedName>
</protein>
<dbReference type="EMBL" id="JAIOUQ010000014">
    <property type="protein sequence ID" value="MBZ2166684.1"/>
    <property type="molecule type" value="Genomic_DNA"/>
</dbReference>
<accession>A0A8T5USL3</accession>
<keyword evidence="2" id="KW-1185">Reference proteome</keyword>
<name>A0A8T5USL3_9EURY</name>
<dbReference type="AlphaFoldDB" id="A0A8T5USL3"/>
<comment type="caution">
    <text evidence="1">The sequence shown here is derived from an EMBL/GenBank/DDBJ whole genome shotgun (WGS) entry which is preliminary data.</text>
</comment>
<evidence type="ECO:0000313" key="2">
    <source>
        <dbReference type="Proteomes" id="UP000825933"/>
    </source>
</evidence>
<sequence>MEDVNITEEDVMEIMDQFTKVPNLILKRMVSRNVNVVKKFENQIIDHKSKLLDNELLKIRKVIEMQVPELQEILLNVYKNTNKKQLKTLADPKAQPFIETNLNYLDMIYFNET</sequence>
<proteinExistence type="predicted"/>
<dbReference type="Proteomes" id="UP000825933">
    <property type="component" value="Unassembled WGS sequence"/>
</dbReference>
<gene>
    <name evidence="1" type="ORF">K8N75_11615</name>
</gene>